<dbReference type="InterPro" id="IPR014710">
    <property type="entry name" value="RmlC-like_jellyroll"/>
</dbReference>
<dbReference type="EMBL" id="SRMP02000050">
    <property type="protein sequence ID" value="MFN0293480.1"/>
    <property type="molecule type" value="Genomic_DNA"/>
</dbReference>
<evidence type="ECO:0000313" key="2">
    <source>
        <dbReference type="Proteomes" id="UP001517367"/>
    </source>
</evidence>
<sequence>MERTSLTLYLERMSNAGSKTIESFTRAFRLHSLKKNEELKCYIEGQNSICFNLDGLLYEWQKEESTLKGGTTPLKFYQPGQLFTLSPKNHPQTTILAIQQSHVLISDLNKIKAILTRDPAVLDLINDIYQQCQRQNHQRIANLTASPAKVRYEMASQQLGALLYHIPKNLLANYLNISRKQLQRIIYQQLLIDKK</sequence>
<reference evidence="1 2" key="1">
    <citation type="submission" date="2024-12" db="EMBL/GenBank/DDBJ databases">
        <authorList>
            <person name="Hu S."/>
        </authorList>
    </citation>
    <scope>NUCLEOTIDE SEQUENCE [LARGE SCALE GENOMIC DNA]</scope>
    <source>
        <strain evidence="1 2">P-25</strain>
    </source>
</reference>
<comment type="caution">
    <text evidence="1">The sequence shown here is derived from an EMBL/GenBank/DDBJ whole genome shotgun (WGS) entry which is preliminary data.</text>
</comment>
<dbReference type="InterPro" id="IPR018490">
    <property type="entry name" value="cNMP-bd_dom_sf"/>
</dbReference>
<evidence type="ECO:0000313" key="1">
    <source>
        <dbReference type="EMBL" id="MFN0293480.1"/>
    </source>
</evidence>
<organism evidence="1 2">
    <name type="scientific">Pedobacter helvus</name>
    <dbReference type="NCBI Taxonomy" id="2563444"/>
    <lineage>
        <taxon>Bacteria</taxon>
        <taxon>Pseudomonadati</taxon>
        <taxon>Bacteroidota</taxon>
        <taxon>Sphingobacteriia</taxon>
        <taxon>Sphingobacteriales</taxon>
        <taxon>Sphingobacteriaceae</taxon>
        <taxon>Pedobacter</taxon>
    </lineage>
</organism>
<dbReference type="Gene3D" id="2.60.120.10">
    <property type="entry name" value="Jelly Rolls"/>
    <property type="match status" value="1"/>
</dbReference>
<protein>
    <submittedName>
        <fullName evidence="1">Crp/Fnr family transcriptional regulator</fullName>
    </submittedName>
</protein>
<dbReference type="SUPFAM" id="SSF51206">
    <property type="entry name" value="cAMP-binding domain-like"/>
    <property type="match status" value="1"/>
</dbReference>
<proteinExistence type="predicted"/>
<dbReference type="Proteomes" id="UP001517367">
    <property type="component" value="Unassembled WGS sequence"/>
</dbReference>
<name>A0ABW9JMM4_9SPHI</name>
<gene>
    <name evidence="1" type="ORF">E5L68_019020</name>
</gene>
<accession>A0ABW9JMM4</accession>
<keyword evidence="2" id="KW-1185">Reference proteome</keyword>
<dbReference type="RefSeq" id="WP_409142233.1">
    <property type="nucleotide sequence ID" value="NZ_SRMP02000050.1"/>
</dbReference>